<reference evidence="3" key="1">
    <citation type="journal article" date="2010" name="ISME J.">
        <title>Metagenome of the Mediterranean deep chlorophyll maximum studied by direct and fosmid library 454 pyrosequencing.</title>
        <authorList>
            <person name="Ghai R."/>
            <person name="Martin-Cuadrado A.B."/>
            <person name="Molto A.G."/>
            <person name="Heredia I.G."/>
            <person name="Cabrera R."/>
            <person name="Martin J."/>
            <person name="Verdu M."/>
            <person name="Deschamps P."/>
            <person name="Moreira D."/>
            <person name="Lopez-Garcia P."/>
            <person name="Mira A."/>
            <person name="Rodriguez-Valera F."/>
        </authorList>
    </citation>
    <scope>NUCLEOTIDE SEQUENCE</scope>
</reference>
<evidence type="ECO:0000313" key="3">
    <source>
        <dbReference type="EMBL" id="ADD93700.1"/>
    </source>
</evidence>
<proteinExistence type="predicted"/>
<feature type="transmembrane region" description="Helical" evidence="1">
    <location>
        <begin position="12"/>
        <end position="31"/>
    </location>
</feature>
<organism evidence="3">
    <name type="scientific">uncultured marine bacterium MedDCM-OCT-S04-C749</name>
    <dbReference type="NCBI Taxonomy" id="743061"/>
    <lineage>
        <taxon>Bacteria</taxon>
        <taxon>environmental samples</taxon>
    </lineage>
</organism>
<keyword evidence="1" id="KW-0472">Membrane</keyword>
<dbReference type="Pfam" id="PF07995">
    <property type="entry name" value="GSDH"/>
    <property type="match status" value="1"/>
</dbReference>
<dbReference type="InterPro" id="IPR012938">
    <property type="entry name" value="Glc/Sorbosone_DH"/>
</dbReference>
<accession>D6PD99</accession>
<dbReference type="Gene3D" id="2.120.10.30">
    <property type="entry name" value="TolB, C-terminal domain"/>
    <property type="match status" value="1"/>
</dbReference>
<dbReference type="InterPro" id="IPR011041">
    <property type="entry name" value="Quinoprot_gluc/sorb_DH_b-prop"/>
</dbReference>
<keyword evidence="1" id="KW-1133">Transmembrane helix</keyword>
<name>D6PD99_9BACT</name>
<dbReference type="SUPFAM" id="SSF50952">
    <property type="entry name" value="Soluble quinoprotein glucose dehydrogenase"/>
    <property type="match status" value="1"/>
</dbReference>
<protein>
    <recommendedName>
        <fullName evidence="2">Glucose/Sorbosone dehydrogenase domain-containing protein</fullName>
    </recommendedName>
</protein>
<sequence length="273" mass="30177">MQLTKSIQILRALIFHLLIGFGFYFTIFNAATAETLVIGSSKSAIKIEKITIFDEPWALTFINQDELVVSTKKGALWLVQKDGKKSLIEGIPEIAYGGQGGLGDILPHPNFSQNNLLYLSFVASKNNGRTRGAKVIRAKLENGKLINHQLVWEQLPHTRGRGHFSHRLAFGPEGSSHEGMLFISSGDRQIMHPAQTFDNNLGKIIRLHDDGLIPVDNPYTDMGFPANTIWTLGHRNVLGLSFSPDNELWANEMGPLHGDELNLISKGEITAGL</sequence>
<dbReference type="EMBL" id="GU942993">
    <property type="protein sequence ID" value="ADD93700.1"/>
    <property type="molecule type" value="Genomic_DNA"/>
</dbReference>
<dbReference type="AlphaFoldDB" id="D6PD99"/>
<evidence type="ECO:0000256" key="1">
    <source>
        <dbReference type="SAM" id="Phobius"/>
    </source>
</evidence>
<dbReference type="PANTHER" id="PTHR19328:SF75">
    <property type="entry name" value="ALDOSE SUGAR DEHYDROGENASE YLII"/>
    <property type="match status" value="1"/>
</dbReference>
<keyword evidence="1" id="KW-0812">Transmembrane</keyword>
<evidence type="ECO:0000259" key="2">
    <source>
        <dbReference type="Pfam" id="PF07995"/>
    </source>
</evidence>
<dbReference type="InterPro" id="IPR011042">
    <property type="entry name" value="6-blade_b-propeller_TolB-like"/>
</dbReference>
<feature type="domain" description="Glucose/Sorbosone dehydrogenase" evidence="2">
    <location>
        <begin position="53"/>
        <end position="268"/>
    </location>
</feature>
<dbReference type="PANTHER" id="PTHR19328">
    <property type="entry name" value="HEDGEHOG-INTERACTING PROTEIN"/>
    <property type="match status" value="1"/>
</dbReference>